<accession>A0A4R7W0C9</accession>
<organism evidence="9 10">
    <name type="scientific">Actinophytocola oryzae</name>
    <dbReference type="NCBI Taxonomy" id="502181"/>
    <lineage>
        <taxon>Bacteria</taxon>
        <taxon>Bacillati</taxon>
        <taxon>Actinomycetota</taxon>
        <taxon>Actinomycetes</taxon>
        <taxon>Pseudonocardiales</taxon>
        <taxon>Pseudonocardiaceae</taxon>
    </lineage>
</organism>
<dbReference type="Pfam" id="PF13490">
    <property type="entry name" value="zf-HC2"/>
    <property type="match status" value="1"/>
</dbReference>
<comment type="subcellular location">
    <subcellularLocation>
        <location evidence="1">Membrane</location>
        <topology evidence="1">Single-pass membrane protein</topology>
    </subcellularLocation>
</comment>
<feature type="transmembrane region" description="Helical" evidence="7">
    <location>
        <begin position="95"/>
        <end position="114"/>
    </location>
</feature>
<evidence type="ECO:0000256" key="3">
    <source>
        <dbReference type="ARBA" id="ARBA00022989"/>
    </source>
</evidence>
<dbReference type="Gene3D" id="1.10.10.1320">
    <property type="entry name" value="Anti-sigma factor, zinc-finger domain"/>
    <property type="match status" value="1"/>
</dbReference>
<dbReference type="GO" id="GO:0016989">
    <property type="term" value="F:sigma factor antagonist activity"/>
    <property type="evidence" value="ECO:0007669"/>
    <property type="project" value="TreeGrafter"/>
</dbReference>
<dbReference type="InterPro" id="IPR027383">
    <property type="entry name" value="Znf_put"/>
</dbReference>
<evidence type="ECO:0000313" key="9">
    <source>
        <dbReference type="EMBL" id="TDV55408.1"/>
    </source>
</evidence>
<keyword evidence="10" id="KW-1185">Reference proteome</keyword>
<evidence type="ECO:0000256" key="5">
    <source>
        <dbReference type="ARBA" id="ARBA00023136"/>
    </source>
</evidence>
<dbReference type="PANTHER" id="PTHR37461">
    <property type="entry name" value="ANTI-SIGMA-K FACTOR RSKA"/>
    <property type="match status" value="1"/>
</dbReference>
<keyword evidence="5 7" id="KW-0472">Membrane</keyword>
<dbReference type="Proteomes" id="UP000294927">
    <property type="component" value="Unassembled WGS sequence"/>
</dbReference>
<evidence type="ECO:0000256" key="1">
    <source>
        <dbReference type="ARBA" id="ARBA00004167"/>
    </source>
</evidence>
<keyword evidence="6" id="KW-0804">Transcription</keyword>
<dbReference type="InterPro" id="IPR051474">
    <property type="entry name" value="Anti-sigma-K/W_factor"/>
</dbReference>
<proteinExistence type="predicted"/>
<evidence type="ECO:0000256" key="7">
    <source>
        <dbReference type="SAM" id="Phobius"/>
    </source>
</evidence>
<reference evidence="9 10" key="1">
    <citation type="submission" date="2019-03" db="EMBL/GenBank/DDBJ databases">
        <title>Genomic Encyclopedia of Archaeal and Bacterial Type Strains, Phase II (KMG-II): from individual species to whole genera.</title>
        <authorList>
            <person name="Goeker M."/>
        </authorList>
    </citation>
    <scope>NUCLEOTIDE SEQUENCE [LARGE SCALE GENOMIC DNA]</scope>
    <source>
        <strain evidence="9 10">DSM 45499</strain>
    </source>
</reference>
<name>A0A4R7W0C9_9PSEU</name>
<feature type="domain" description="Putative zinc-finger" evidence="8">
    <location>
        <begin position="8"/>
        <end position="38"/>
    </location>
</feature>
<sequence>MSGPAHDRAQLGAYAIGALDPAEARMVHDHLNGCRECQREVQELMMIRRALDQVPPEAFLDGPPEHGDLLLRRTLRRVATETEAAAPPRRRMTGVYVAAAAAVVVALGGGIVLGRQTAPTDNVAGPTFTVATTPSNARIADATDSETGATMNVALEPKKGWVWVDATATGLPEGKPCALYVISKEGDKVLAGTWQVSAEGAKRSRLAGMALVSPDDVKAITIETMGANAEEVVSVPI</sequence>
<comment type="caution">
    <text evidence="9">The sequence shown here is derived from an EMBL/GenBank/DDBJ whole genome shotgun (WGS) entry which is preliminary data.</text>
</comment>
<dbReference type="GO" id="GO:0006417">
    <property type="term" value="P:regulation of translation"/>
    <property type="evidence" value="ECO:0007669"/>
    <property type="project" value="TreeGrafter"/>
</dbReference>
<dbReference type="OrthoDB" id="5185837at2"/>
<gene>
    <name evidence="9" type="ORF">CLV71_103649</name>
</gene>
<dbReference type="PANTHER" id="PTHR37461:SF1">
    <property type="entry name" value="ANTI-SIGMA-K FACTOR RSKA"/>
    <property type="match status" value="1"/>
</dbReference>
<protein>
    <submittedName>
        <fullName evidence="9">Putative zinc finger protein</fullName>
    </submittedName>
</protein>
<keyword evidence="4" id="KW-0805">Transcription regulation</keyword>
<dbReference type="GO" id="GO:0016020">
    <property type="term" value="C:membrane"/>
    <property type="evidence" value="ECO:0007669"/>
    <property type="project" value="UniProtKB-SubCell"/>
</dbReference>
<keyword evidence="3 7" id="KW-1133">Transmembrane helix</keyword>
<dbReference type="RefSeq" id="WP_133902468.1">
    <property type="nucleotide sequence ID" value="NZ_SOCP01000003.1"/>
</dbReference>
<evidence type="ECO:0000256" key="4">
    <source>
        <dbReference type="ARBA" id="ARBA00023015"/>
    </source>
</evidence>
<dbReference type="InterPro" id="IPR041916">
    <property type="entry name" value="Anti_sigma_zinc_sf"/>
</dbReference>
<keyword evidence="2 7" id="KW-0812">Transmembrane</keyword>
<evidence type="ECO:0000313" key="10">
    <source>
        <dbReference type="Proteomes" id="UP000294927"/>
    </source>
</evidence>
<evidence type="ECO:0000259" key="8">
    <source>
        <dbReference type="Pfam" id="PF13490"/>
    </source>
</evidence>
<evidence type="ECO:0000256" key="2">
    <source>
        <dbReference type="ARBA" id="ARBA00022692"/>
    </source>
</evidence>
<dbReference type="AlphaFoldDB" id="A0A4R7W0C9"/>
<evidence type="ECO:0000256" key="6">
    <source>
        <dbReference type="ARBA" id="ARBA00023163"/>
    </source>
</evidence>
<dbReference type="EMBL" id="SOCP01000003">
    <property type="protein sequence ID" value="TDV55408.1"/>
    <property type="molecule type" value="Genomic_DNA"/>
</dbReference>